<comment type="caution">
    <text evidence="3">The sequence shown here is derived from an EMBL/GenBank/DDBJ whole genome shotgun (WGS) entry which is preliminary data.</text>
</comment>
<dbReference type="SUPFAM" id="SSF51126">
    <property type="entry name" value="Pectin lyase-like"/>
    <property type="match status" value="1"/>
</dbReference>
<dbReference type="OrthoDB" id="1111178at2"/>
<dbReference type="EMBL" id="ACIJ02000011">
    <property type="protein sequence ID" value="EEX72650.1"/>
    <property type="molecule type" value="Genomic_DNA"/>
</dbReference>
<dbReference type="PROSITE" id="PS51257">
    <property type="entry name" value="PROKAR_LIPOPROTEIN"/>
    <property type="match status" value="1"/>
</dbReference>
<keyword evidence="4" id="KW-1185">Reference proteome</keyword>
<dbReference type="HOGENOM" id="CLU_040643_0_0_10"/>
<dbReference type="InterPro" id="IPR012334">
    <property type="entry name" value="Pectin_lyas_fold"/>
</dbReference>
<dbReference type="eggNOG" id="ENOG502Z7PX">
    <property type="taxonomic scope" value="Bacteria"/>
</dbReference>
<feature type="domain" description="Right handed beta helix" evidence="2">
    <location>
        <begin position="233"/>
        <end position="326"/>
    </location>
</feature>
<keyword evidence="1" id="KW-0732">Signal</keyword>
<protein>
    <recommendedName>
        <fullName evidence="2">Right handed beta helix domain-containing protein</fullName>
    </recommendedName>
</protein>
<name>C9LE60_9BACT</name>
<feature type="chain" id="PRO_5002999095" description="Right handed beta helix domain-containing protein" evidence="1">
    <location>
        <begin position="23"/>
        <end position="483"/>
    </location>
</feature>
<gene>
    <name evidence="3" type="ORF">GCWU000325_00484</name>
</gene>
<organism evidence="3 4">
    <name type="scientific">Alloprevotella tannerae ATCC 51259</name>
    <dbReference type="NCBI Taxonomy" id="626522"/>
    <lineage>
        <taxon>Bacteria</taxon>
        <taxon>Pseudomonadati</taxon>
        <taxon>Bacteroidota</taxon>
        <taxon>Bacteroidia</taxon>
        <taxon>Bacteroidales</taxon>
        <taxon>Prevotellaceae</taxon>
        <taxon>Alloprevotella</taxon>
    </lineage>
</organism>
<dbReference type="InterPro" id="IPR039448">
    <property type="entry name" value="Beta_helix"/>
</dbReference>
<dbReference type="Pfam" id="PF13229">
    <property type="entry name" value="Beta_helix"/>
    <property type="match status" value="1"/>
</dbReference>
<evidence type="ECO:0000256" key="1">
    <source>
        <dbReference type="SAM" id="SignalP"/>
    </source>
</evidence>
<feature type="signal peptide" evidence="1">
    <location>
        <begin position="1"/>
        <end position="22"/>
    </location>
</feature>
<evidence type="ECO:0000313" key="3">
    <source>
        <dbReference type="EMBL" id="EEX72650.1"/>
    </source>
</evidence>
<sequence>MNKIIFCLIALLAVAACMKDDAYIVSSTAELTFSTDTVALDTVIAGQGSNTYTFEVYNKQNKAIRITRVWLENGAASDFKVNVDGSALTSGETNDLEIAAKDSMRVFLFVKTKDLNADTPQRTSDKLYFQTEGGFIGVVILNAFGQSVTTFKGKVIERDTILSSRRPYQIYDSLVIAKDATLSVSPGVRFYFHPGAQLIVHGKLLARGTLSSPIIMRGDRLGNMFSQQAYDNIPGQWGGVVFTQESFNNEMDYVDIHSGNFGIRCDSSAVSQLKLKLTNSIVHNTKGDGIFAKVCNLKINNCQLTNAGGNCLTLLGGSYDFVHCTIGNFYMFAGGRGVALSFTNAEGDVRLPLERLDFINCILTGYGADEILGSKGKRYDNDPFNFSFRNCLIDMPKPVEQEDLAHFINCFWDNSEDGKVSREDNFSPKFDLKKLTFSFQLDSLSQAVGNADIEQARLLSPVDRLGRSRLHGRGADIGCYQRQ</sequence>
<proteinExistence type="predicted"/>
<evidence type="ECO:0000259" key="2">
    <source>
        <dbReference type="Pfam" id="PF13229"/>
    </source>
</evidence>
<dbReference type="GeneID" id="84575733"/>
<dbReference type="Gene3D" id="2.160.20.10">
    <property type="entry name" value="Single-stranded right-handed beta-helix, Pectin lyase-like"/>
    <property type="match status" value="1"/>
</dbReference>
<dbReference type="AlphaFoldDB" id="C9LE60"/>
<reference evidence="3" key="1">
    <citation type="submission" date="2009-09" db="EMBL/GenBank/DDBJ databases">
        <authorList>
            <person name="Weinstock G."/>
            <person name="Sodergren E."/>
            <person name="Clifton S."/>
            <person name="Fulton L."/>
            <person name="Fulton B."/>
            <person name="Courtney L."/>
            <person name="Fronick C."/>
            <person name="Harrison M."/>
            <person name="Strong C."/>
            <person name="Farmer C."/>
            <person name="Delahaunty K."/>
            <person name="Markovic C."/>
            <person name="Hall O."/>
            <person name="Minx P."/>
            <person name="Tomlinson C."/>
            <person name="Mitreva M."/>
            <person name="Nelson J."/>
            <person name="Hou S."/>
            <person name="Wollam A."/>
            <person name="Pepin K.H."/>
            <person name="Johnson M."/>
            <person name="Bhonagiri V."/>
            <person name="Nash W.E."/>
            <person name="Warren W."/>
            <person name="Chinwalla A."/>
            <person name="Mardis E.R."/>
            <person name="Wilson R.K."/>
        </authorList>
    </citation>
    <scope>NUCLEOTIDE SEQUENCE [LARGE SCALE GENOMIC DNA]</scope>
    <source>
        <strain evidence="3">ATCC 51259</strain>
    </source>
</reference>
<dbReference type="Proteomes" id="UP000003460">
    <property type="component" value="Unassembled WGS sequence"/>
</dbReference>
<evidence type="ECO:0000313" key="4">
    <source>
        <dbReference type="Proteomes" id="UP000003460"/>
    </source>
</evidence>
<accession>C9LE60</accession>
<dbReference type="InterPro" id="IPR011050">
    <property type="entry name" value="Pectin_lyase_fold/virulence"/>
</dbReference>
<dbReference type="STRING" id="626522.GCWU000325_00484"/>
<dbReference type="RefSeq" id="WP_006254260.1">
    <property type="nucleotide sequence ID" value="NZ_GG700642.1"/>
</dbReference>